<organism evidence="1 2">
    <name type="scientific">Anabaenopsis elenkinii CCIBt3563</name>
    <dbReference type="NCBI Taxonomy" id="2779889"/>
    <lineage>
        <taxon>Bacteria</taxon>
        <taxon>Bacillati</taxon>
        <taxon>Cyanobacteriota</taxon>
        <taxon>Cyanophyceae</taxon>
        <taxon>Nostocales</taxon>
        <taxon>Nodulariaceae</taxon>
        <taxon>Anabaenopsis</taxon>
    </lineage>
</organism>
<reference evidence="2" key="1">
    <citation type="submission" date="2020-10" db="EMBL/GenBank/DDBJ databases">
        <title>Genome-based taxonomic classification of the species Anabaenopsis elenkinii.</title>
        <authorList>
            <person name="Delbaje E."/>
            <person name="Andreote A.P.D."/>
            <person name="Pellegrinetti T.A."/>
            <person name="Cruz R.B."/>
            <person name="Branco L.H.Z."/>
            <person name="Fiore M.F."/>
        </authorList>
    </citation>
    <scope>NUCLEOTIDE SEQUENCE [LARGE SCALE GENOMIC DNA]</scope>
    <source>
        <strain evidence="2">CCIBt3563</strain>
    </source>
</reference>
<dbReference type="Proteomes" id="UP000593846">
    <property type="component" value="Chromosome"/>
</dbReference>
<accession>A0A7S6RD17</accession>
<proteinExistence type="predicted"/>
<dbReference type="AlphaFoldDB" id="A0A7S6RD17"/>
<sequence>MDDKKLIANMDFVRKKIARRKLQKRSGSTHVWSMTATIKEENYDVVLTEGDNSETDSVSKVVNRALTLMQRLMDSTQTDTFSEAMDVALRLVKQTNLSTVKESENVVSQPDHSNTNIDFVDPDFLNVMG</sequence>
<dbReference type="EMBL" id="CP063311">
    <property type="protein sequence ID" value="QOV22683.1"/>
    <property type="molecule type" value="Genomic_DNA"/>
</dbReference>
<evidence type="ECO:0000313" key="1">
    <source>
        <dbReference type="EMBL" id="QOV22683.1"/>
    </source>
</evidence>
<protein>
    <submittedName>
        <fullName evidence="1">Uncharacterized protein</fullName>
    </submittedName>
</protein>
<dbReference type="KEGG" id="aee:IM676_18880"/>
<gene>
    <name evidence="1" type="ORF">IM676_18880</name>
</gene>
<evidence type="ECO:0000313" key="2">
    <source>
        <dbReference type="Proteomes" id="UP000593846"/>
    </source>
</evidence>
<dbReference type="RefSeq" id="WP_200988300.1">
    <property type="nucleotide sequence ID" value="NZ_CP063311.1"/>
</dbReference>
<name>A0A7S6RD17_9CYAN</name>
<keyword evidence="2" id="KW-1185">Reference proteome</keyword>